<comment type="similarity">
    <text evidence="1">Belongs to the NUP family.</text>
</comment>
<dbReference type="Proteomes" id="UP000193218">
    <property type="component" value="Unassembled WGS sequence"/>
</dbReference>
<dbReference type="EMBL" id="NBSH01000003">
    <property type="protein sequence ID" value="ORX39096.1"/>
    <property type="molecule type" value="Genomic_DNA"/>
</dbReference>
<evidence type="ECO:0000256" key="1">
    <source>
        <dbReference type="PIRNR" id="PIRNR013171"/>
    </source>
</evidence>
<dbReference type="PANTHER" id="PTHR38643:SF1">
    <property type="entry name" value="PURINE NUCLEOSIDE PERMEASE C285.05-RELATED"/>
    <property type="match status" value="1"/>
</dbReference>
<name>A0A1Y1UNQ4_9TREE</name>
<comment type="caution">
    <text evidence="2">The sequence shown here is derived from an EMBL/GenBank/DDBJ whole genome shotgun (WGS) entry which is preliminary data.</text>
</comment>
<dbReference type="AlphaFoldDB" id="A0A1Y1UNQ4"/>
<protein>
    <submittedName>
        <fullName evidence="2">Purine nucleoside permease</fullName>
    </submittedName>
</protein>
<dbReference type="InParanoid" id="A0A1Y1UNQ4"/>
<dbReference type="STRING" id="4999.A0A1Y1UNQ4"/>
<keyword evidence="3" id="KW-1185">Reference proteome</keyword>
<dbReference type="OrthoDB" id="2331083at2759"/>
<dbReference type="PIRSF" id="PIRSF013171">
    <property type="entry name" value="Pur_nuclsid_perm"/>
    <property type="match status" value="1"/>
</dbReference>
<dbReference type="InterPro" id="IPR009486">
    <property type="entry name" value="Pur_nuclsid_perm"/>
</dbReference>
<dbReference type="Pfam" id="PF06516">
    <property type="entry name" value="NUP"/>
    <property type="match status" value="1"/>
</dbReference>
<dbReference type="GO" id="GO:0005783">
    <property type="term" value="C:endoplasmic reticulum"/>
    <property type="evidence" value="ECO:0007669"/>
    <property type="project" value="TreeGrafter"/>
</dbReference>
<sequence length="342" mass="37586">MIVSMFGPESIWSEPLQLDQNVTVTGLSPLYPEVHCDSNGTICQFVTGEAEINAACSMTALLLSHKFDFRKTYFMIAGIAGINPFEGTLGSVGLAQFAVQVALAYELDARQIPSNWTTGYWLQGTNQPGDPPNPDDIYGTEVFELNTNLRQKAFEFTKGVELNDTASAAAYRARFNYAPANQPPSVFFGDVATSDVYFAGSDLAEAFGNITLQWTNNTGHYALTAQEDNASFEAMVRADRAGLMDFSRVILMRTASDFDRAPPNLTELYAFEYNQGGFPPSIANILIAGQPIVEGIIANWDSEFEQGIAPQANWSYNADDLHTLAQKKMAATRRRMTTVPLY</sequence>
<keyword evidence="1" id="KW-0813">Transport</keyword>
<evidence type="ECO:0000313" key="3">
    <source>
        <dbReference type="Proteomes" id="UP000193218"/>
    </source>
</evidence>
<proteinExistence type="inferred from homology"/>
<dbReference type="PANTHER" id="PTHR38643">
    <property type="entry name" value="PURINE NUCLEOSIDE PERMEASE C285.05-RELATED"/>
    <property type="match status" value="1"/>
</dbReference>
<dbReference type="GO" id="GO:0055085">
    <property type="term" value="P:transmembrane transport"/>
    <property type="evidence" value="ECO:0007669"/>
    <property type="project" value="InterPro"/>
</dbReference>
<organism evidence="2 3">
    <name type="scientific">Kockovaella imperatae</name>
    <dbReference type="NCBI Taxonomy" id="4999"/>
    <lineage>
        <taxon>Eukaryota</taxon>
        <taxon>Fungi</taxon>
        <taxon>Dikarya</taxon>
        <taxon>Basidiomycota</taxon>
        <taxon>Agaricomycotina</taxon>
        <taxon>Tremellomycetes</taxon>
        <taxon>Tremellales</taxon>
        <taxon>Cuniculitremaceae</taxon>
        <taxon>Kockovaella</taxon>
    </lineage>
</organism>
<dbReference type="GeneID" id="33556844"/>
<evidence type="ECO:0000313" key="2">
    <source>
        <dbReference type="EMBL" id="ORX39096.1"/>
    </source>
</evidence>
<gene>
    <name evidence="2" type="ORF">BD324DRAFT_618502</name>
</gene>
<reference evidence="2 3" key="1">
    <citation type="submission" date="2017-03" db="EMBL/GenBank/DDBJ databases">
        <title>Widespread Adenine N6-methylation of Active Genes in Fungi.</title>
        <authorList>
            <consortium name="DOE Joint Genome Institute"/>
            <person name="Mondo S.J."/>
            <person name="Dannebaum R.O."/>
            <person name="Kuo R.C."/>
            <person name="Louie K.B."/>
            <person name="Bewick A.J."/>
            <person name="Labutti K."/>
            <person name="Haridas S."/>
            <person name="Kuo A."/>
            <person name="Salamov A."/>
            <person name="Ahrendt S.R."/>
            <person name="Lau R."/>
            <person name="Bowen B.P."/>
            <person name="Lipzen A."/>
            <person name="Sullivan W."/>
            <person name="Andreopoulos W.B."/>
            <person name="Clum A."/>
            <person name="Lindquist E."/>
            <person name="Daum C."/>
            <person name="Northen T.R."/>
            <person name="Ramamoorthy G."/>
            <person name="Schmitz R.J."/>
            <person name="Gryganskyi A."/>
            <person name="Culley D."/>
            <person name="Magnuson J."/>
            <person name="James T.Y."/>
            <person name="O'Malley M.A."/>
            <person name="Stajich J.E."/>
            <person name="Spatafora J.W."/>
            <person name="Visel A."/>
            <person name="Grigoriev I.V."/>
        </authorList>
    </citation>
    <scope>NUCLEOTIDE SEQUENCE [LARGE SCALE GENOMIC DNA]</scope>
    <source>
        <strain evidence="2 3">NRRL Y-17943</strain>
    </source>
</reference>
<comment type="function">
    <text evidence="1">Nucleoside permease that transports adenosine and guanosine.</text>
</comment>
<dbReference type="RefSeq" id="XP_021872959.1">
    <property type="nucleotide sequence ID" value="XM_022015036.1"/>
</dbReference>
<accession>A0A1Y1UNQ4</accession>